<gene>
    <name evidence="8" type="ORF">BRADI_1g43820v3</name>
</gene>
<dbReference type="EnsemblPlants" id="KQK18641">
    <property type="protein sequence ID" value="KQK18641"/>
    <property type="gene ID" value="BRADI_1g43820v3"/>
</dbReference>
<dbReference type="AlphaFoldDB" id="I1GZ46"/>
<evidence type="ECO:0000313" key="8">
    <source>
        <dbReference type="EMBL" id="KQK18641.1"/>
    </source>
</evidence>
<dbReference type="Gene3D" id="2.40.70.10">
    <property type="entry name" value="Acid Proteases"/>
    <property type="match status" value="2"/>
</dbReference>
<evidence type="ECO:0000256" key="3">
    <source>
        <dbReference type="ARBA" id="ARBA00022750"/>
    </source>
</evidence>
<dbReference type="InterPro" id="IPR001969">
    <property type="entry name" value="Aspartic_peptidase_AS"/>
</dbReference>
<organism evidence="8">
    <name type="scientific">Brachypodium distachyon</name>
    <name type="common">Purple false brome</name>
    <name type="synonym">Trachynia distachya</name>
    <dbReference type="NCBI Taxonomy" id="15368"/>
    <lineage>
        <taxon>Eukaryota</taxon>
        <taxon>Viridiplantae</taxon>
        <taxon>Streptophyta</taxon>
        <taxon>Embryophyta</taxon>
        <taxon>Tracheophyta</taxon>
        <taxon>Spermatophyta</taxon>
        <taxon>Magnoliopsida</taxon>
        <taxon>Liliopsida</taxon>
        <taxon>Poales</taxon>
        <taxon>Poaceae</taxon>
        <taxon>BOP clade</taxon>
        <taxon>Pooideae</taxon>
        <taxon>Stipodae</taxon>
        <taxon>Brachypodieae</taxon>
        <taxon>Brachypodium</taxon>
    </lineage>
</organism>
<evidence type="ECO:0000256" key="4">
    <source>
        <dbReference type="ARBA" id="ARBA00022801"/>
    </source>
</evidence>
<keyword evidence="4 6" id="KW-0378">Hydrolase</keyword>
<feature type="domain" description="Peptidase A1" evidence="7">
    <location>
        <begin position="117"/>
        <end position="470"/>
    </location>
</feature>
<proteinExistence type="inferred from homology"/>
<dbReference type="ExpressionAtlas" id="I1GZ46">
    <property type="expression patterns" value="baseline and differential"/>
</dbReference>
<evidence type="ECO:0000313" key="10">
    <source>
        <dbReference type="Proteomes" id="UP000008810"/>
    </source>
</evidence>
<evidence type="ECO:0000259" key="7">
    <source>
        <dbReference type="PROSITE" id="PS51767"/>
    </source>
</evidence>
<comment type="similarity">
    <text evidence="1 6">Belongs to the peptidase A1 family.</text>
</comment>
<dbReference type="PROSITE" id="PS00141">
    <property type="entry name" value="ASP_PROTEASE"/>
    <property type="match status" value="2"/>
</dbReference>
<dbReference type="MEROPS" id="A01.A25"/>
<reference evidence="9" key="3">
    <citation type="submission" date="2018-08" db="UniProtKB">
        <authorList>
            <consortium name="EnsemblPlants"/>
        </authorList>
    </citation>
    <scope>IDENTIFICATION</scope>
    <source>
        <strain evidence="9">cv. Bd21</strain>
    </source>
</reference>
<dbReference type="InterPro" id="IPR032861">
    <property type="entry name" value="TAXi_N"/>
</dbReference>
<evidence type="ECO:0000256" key="5">
    <source>
        <dbReference type="PIRSR" id="PIRSR601461-1"/>
    </source>
</evidence>
<feature type="active site" evidence="5">
    <location>
        <position position="135"/>
    </location>
</feature>
<dbReference type="PANTHER" id="PTHR13683:SF316">
    <property type="entry name" value="ASPARTYL PROTEASE APCB1"/>
    <property type="match status" value="1"/>
</dbReference>
<dbReference type="Pfam" id="PF14543">
    <property type="entry name" value="TAXi_N"/>
    <property type="match status" value="1"/>
</dbReference>
<dbReference type="FunFam" id="2.40.70.10:FF:000061">
    <property type="entry name" value="Aspartyl protease APCB1"/>
    <property type="match status" value="1"/>
</dbReference>
<dbReference type="InParanoid" id="I1GZ46"/>
<dbReference type="OrthoDB" id="2747330at2759"/>
<dbReference type="PRINTS" id="PR00792">
    <property type="entry name" value="PEPSIN"/>
</dbReference>
<dbReference type="PROSITE" id="PS51767">
    <property type="entry name" value="PEPTIDASE_A1"/>
    <property type="match status" value="1"/>
</dbReference>
<dbReference type="GO" id="GO:0006508">
    <property type="term" value="P:proteolysis"/>
    <property type="evidence" value="ECO:0007669"/>
    <property type="project" value="UniProtKB-KW"/>
</dbReference>
<dbReference type="InterPro" id="IPR001461">
    <property type="entry name" value="Aspartic_peptidase_A1"/>
</dbReference>
<dbReference type="InterPro" id="IPR033121">
    <property type="entry name" value="PEPTIDASE_A1"/>
</dbReference>
<dbReference type="Proteomes" id="UP000008810">
    <property type="component" value="Chromosome 1"/>
</dbReference>
<dbReference type="FunFam" id="2.40.70.10:FF:000015">
    <property type="entry name" value="Aspartyl protease family protein"/>
    <property type="match status" value="1"/>
</dbReference>
<dbReference type="PANTHER" id="PTHR13683">
    <property type="entry name" value="ASPARTYL PROTEASES"/>
    <property type="match status" value="1"/>
</dbReference>
<reference evidence="8" key="2">
    <citation type="submission" date="2017-06" db="EMBL/GenBank/DDBJ databases">
        <title>WGS assembly of Brachypodium distachyon.</title>
        <authorList>
            <consortium name="The International Brachypodium Initiative"/>
            <person name="Lucas S."/>
            <person name="Harmon-Smith M."/>
            <person name="Lail K."/>
            <person name="Tice H."/>
            <person name="Grimwood J."/>
            <person name="Bruce D."/>
            <person name="Barry K."/>
            <person name="Shu S."/>
            <person name="Lindquist E."/>
            <person name="Wang M."/>
            <person name="Pitluck S."/>
            <person name="Vogel J.P."/>
            <person name="Garvin D.F."/>
            <person name="Mockler T.C."/>
            <person name="Schmutz J."/>
            <person name="Rokhsar D."/>
            <person name="Bevan M.W."/>
        </authorList>
    </citation>
    <scope>NUCLEOTIDE SEQUENCE</scope>
    <source>
        <strain evidence="8">Bd21</strain>
    </source>
</reference>
<name>I1GZ46_BRADI</name>
<evidence type="ECO:0000256" key="6">
    <source>
        <dbReference type="RuleBase" id="RU000454"/>
    </source>
</evidence>
<dbReference type="InterPro" id="IPR032799">
    <property type="entry name" value="TAXi_C"/>
</dbReference>
<dbReference type="InterPro" id="IPR021109">
    <property type="entry name" value="Peptidase_aspartic_dom_sf"/>
</dbReference>
<dbReference type="GO" id="GO:0004190">
    <property type="term" value="F:aspartic-type endopeptidase activity"/>
    <property type="evidence" value="ECO:0007669"/>
    <property type="project" value="UniProtKB-KW"/>
</dbReference>
<sequence>MSSASPLLPEETPRPHGVVAIAALLAGHDARAAESELAAALRPPCSLRPAAAAAAALMVLAAFVVAGHCYRLRYSEEAAVRPLSGEGGASFLLPLYAKACVMSAAEKSTAVVPERQYYTSINIGNPPRPYFLDIDTGSDFTWIHCDAPCTNCTKGPHPVYKPTEGKIVHPRDPLCEELQGNQNYCETCKQCDYEITYADRSSSKGVLARDNMQLTTADGEMKNVDFVFGCAHNQQGKLLDSPTSTDGILGLSNGAISLSTQLANSGIISNVFGHCMATDPSSGGYMFLGDDYVPRWGMTWVPIRNGPGNVYSTEVPKVNYGAQELNLRGQAGKLTQVIFDSGSSYTYFPHEIYTNLIALLEDASPGFVRDESDQTLPFCMKPNVPVRSVGDVEQLFNPLILQLRKRWFVIPTTFAISPENYLIISDKGNVCLGVLDGTEIGHSSTIIIGDASLRGKFVVYDNDENRIGWVQSDCTRPQKQSRVPFFLSRALLNQLP</sequence>
<dbReference type="OMA" id="YTYLPHE"/>
<dbReference type="EMBL" id="CM000880">
    <property type="protein sequence ID" value="KQK18641.1"/>
    <property type="molecule type" value="Genomic_DNA"/>
</dbReference>
<reference evidence="8 9" key="1">
    <citation type="journal article" date="2010" name="Nature">
        <title>Genome sequencing and analysis of the model grass Brachypodium distachyon.</title>
        <authorList>
            <consortium name="International Brachypodium Initiative"/>
        </authorList>
    </citation>
    <scope>NUCLEOTIDE SEQUENCE [LARGE SCALE GENOMIC DNA]</scope>
    <source>
        <strain evidence="8 9">Bd21</strain>
    </source>
</reference>
<dbReference type="HOGENOM" id="CLU_005738_3_2_1"/>
<dbReference type="eggNOG" id="KOG1339">
    <property type="taxonomic scope" value="Eukaryota"/>
</dbReference>
<protein>
    <recommendedName>
        <fullName evidence="7">Peptidase A1 domain-containing protein</fullName>
    </recommendedName>
</protein>
<evidence type="ECO:0000256" key="1">
    <source>
        <dbReference type="ARBA" id="ARBA00007447"/>
    </source>
</evidence>
<evidence type="ECO:0000313" key="9">
    <source>
        <dbReference type="EnsemblPlants" id="KQK18641"/>
    </source>
</evidence>
<accession>I1GZ46</accession>
<keyword evidence="3 6" id="KW-0064">Aspartyl protease</keyword>
<dbReference type="Pfam" id="PF14541">
    <property type="entry name" value="TAXi_C"/>
    <property type="match status" value="1"/>
</dbReference>
<dbReference type="SUPFAM" id="SSF50630">
    <property type="entry name" value="Acid proteases"/>
    <property type="match status" value="1"/>
</dbReference>
<feature type="active site" evidence="5">
    <location>
        <position position="340"/>
    </location>
</feature>
<dbReference type="Gramene" id="KQK18641">
    <property type="protein sequence ID" value="KQK18641"/>
    <property type="gene ID" value="BRADI_1g43820v3"/>
</dbReference>
<keyword evidence="2 6" id="KW-0645">Protease</keyword>
<evidence type="ECO:0000256" key="2">
    <source>
        <dbReference type="ARBA" id="ARBA00022670"/>
    </source>
</evidence>
<keyword evidence="10" id="KW-1185">Reference proteome</keyword>